<accession>A0AAW6TV10</accession>
<organism evidence="1 2">
    <name type="scientific">Flavobacterium yafengii</name>
    <dbReference type="NCBI Taxonomy" id="3041253"/>
    <lineage>
        <taxon>Bacteria</taxon>
        <taxon>Pseudomonadati</taxon>
        <taxon>Bacteroidota</taxon>
        <taxon>Flavobacteriia</taxon>
        <taxon>Flavobacteriales</taxon>
        <taxon>Flavobacteriaceae</taxon>
        <taxon>Flavobacterium</taxon>
    </lineage>
</organism>
<comment type="caution">
    <text evidence="1">The sequence shown here is derived from an EMBL/GenBank/DDBJ whole genome shotgun (WGS) entry which is preliminary data.</text>
</comment>
<name>A0AAW6TV10_9FLAO</name>
<evidence type="ECO:0000313" key="2">
    <source>
        <dbReference type="Proteomes" id="UP001228643"/>
    </source>
</evidence>
<proteinExistence type="predicted"/>
<dbReference type="AlphaFoldDB" id="A0AAW6TV10"/>
<dbReference type="Proteomes" id="UP001228643">
    <property type="component" value="Unassembled WGS sequence"/>
</dbReference>
<dbReference type="RefSeq" id="WP_282718241.1">
    <property type="nucleotide sequence ID" value="NZ_JASCRY010000007.1"/>
</dbReference>
<dbReference type="EMBL" id="JASCRY010000007">
    <property type="protein sequence ID" value="MDI5951268.1"/>
    <property type="molecule type" value="Genomic_DNA"/>
</dbReference>
<sequence>MLHYPYFKQCDKRYYQAVNEIYKDLSELNAETFRAIGRLNESQFFLFLANYVYYFRFTDIDITTLKHFFYIHYNYTIENNDPLPFQDYKEVKEEDKFSNMPEESLALNCKKKLSKLVMFYLEMREYPKETQSHMLLLLSEKIHLDVLFPLITFKSALIDYVDNENILETDSNIKKNSFLLDINGVLVEYENYLEKLQSQIHDRVIVLNKSKNENRKGNFQISTDSTDLRKLYHGLEKFMFINQNKTSLNQFIEVFENDWESHNSIVYFEMDNILFKYFIELLETYFDIKIQLSSIEYSSKIANKNGLIKAGPVYSSMAQYRKYLKDRDDIKTLKSMFEKIKNH</sequence>
<keyword evidence="2" id="KW-1185">Reference proteome</keyword>
<evidence type="ECO:0000313" key="1">
    <source>
        <dbReference type="EMBL" id="MDI5951268.1"/>
    </source>
</evidence>
<reference evidence="1 2" key="1">
    <citation type="submission" date="2023-04" db="EMBL/GenBank/DDBJ databases">
        <title>Two novel species of Flavobacterium.</title>
        <authorList>
            <person name="Liu Q."/>
            <person name="Xin Y.-H."/>
        </authorList>
    </citation>
    <scope>NUCLEOTIDE SEQUENCE [LARGE SCALE GENOMIC DNA]</scope>
    <source>
        <strain evidence="1 2">LB2P87</strain>
    </source>
</reference>
<protein>
    <submittedName>
        <fullName evidence="1">Uncharacterized protein</fullName>
    </submittedName>
</protein>
<gene>
    <name evidence="1" type="ORF">QLS97_16575</name>
</gene>